<evidence type="ECO:0000256" key="1">
    <source>
        <dbReference type="ARBA" id="ARBA00004651"/>
    </source>
</evidence>
<dbReference type="Gene3D" id="1.20.1250.20">
    <property type="entry name" value="MFS general substrate transporter like domains"/>
    <property type="match status" value="1"/>
</dbReference>
<name>A0ABV8REA2_9SPHN</name>
<protein>
    <recommendedName>
        <fullName evidence="8">Multidrug efflux pump Tap</fullName>
    </recommendedName>
</protein>
<reference evidence="12" key="1">
    <citation type="journal article" date="2019" name="Int. J. Syst. Evol. Microbiol.">
        <title>The Global Catalogue of Microorganisms (GCM) 10K type strain sequencing project: providing services to taxonomists for standard genome sequencing and annotation.</title>
        <authorList>
            <consortium name="The Broad Institute Genomics Platform"/>
            <consortium name="The Broad Institute Genome Sequencing Center for Infectious Disease"/>
            <person name="Wu L."/>
            <person name="Ma J."/>
        </authorList>
    </citation>
    <scope>NUCLEOTIDE SEQUENCE [LARGE SCALE GENOMIC DNA]</scope>
    <source>
        <strain evidence="12">CECT 8531</strain>
    </source>
</reference>
<evidence type="ECO:0000259" key="10">
    <source>
        <dbReference type="PROSITE" id="PS50850"/>
    </source>
</evidence>
<evidence type="ECO:0000256" key="4">
    <source>
        <dbReference type="ARBA" id="ARBA00022692"/>
    </source>
</evidence>
<comment type="similarity">
    <text evidence="7">Belongs to the major facilitator superfamily. Drug:H(+) antiporter-3 (DHA3) (TC 2.A.1.21) family.</text>
</comment>
<dbReference type="Proteomes" id="UP001595887">
    <property type="component" value="Unassembled WGS sequence"/>
</dbReference>
<keyword evidence="12" id="KW-1185">Reference proteome</keyword>
<feature type="transmembrane region" description="Helical" evidence="9">
    <location>
        <begin position="261"/>
        <end position="281"/>
    </location>
</feature>
<dbReference type="InterPro" id="IPR011701">
    <property type="entry name" value="MFS"/>
</dbReference>
<dbReference type="EMBL" id="JBHSDH010000013">
    <property type="protein sequence ID" value="MFC4291738.1"/>
    <property type="molecule type" value="Genomic_DNA"/>
</dbReference>
<dbReference type="PROSITE" id="PS50850">
    <property type="entry name" value="MFS"/>
    <property type="match status" value="1"/>
</dbReference>
<evidence type="ECO:0000256" key="2">
    <source>
        <dbReference type="ARBA" id="ARBA00022448"/>
    </source>
</evidence>
<feature type="transmembrane region" description="Helical" evidence="9">
    <location>
        <begin position="21"/>
        <end position="39"/>
    </location>
</feature>
<evidence type="ECO:0000256" key="5">
    <source>
        <dbReference type="ARBA" id="ARBA00022989"/>
    </source>
</evidence>
<evidence type="ECO:0000256" key="8">
    <source>
        <dbReference type="ARBA" id="ARBA00040914"/>
    </source>
</evidence>
<proteinExistence type="inferred from homology"/>
<feature type="transmembrane region" description="Helical" evidence="9">
    <location>
        <begin position="84"/>
        <end position="103"/>
    </location>
</feature>
<evidence type="ECO:0000313" key="12">
    <source>
        <dbReference type="Proteomes" id="UP001595887"/>
    </source>
</evidence>
<organism evidence="11 12">
    <name type="scientific">Sphingorhabdus arenilitoris</name>
    <dbReference type="NCBI Taxonomy" id="1490041"/>
    <lineage>
        <taxon>Bacteria</taxon>
        <taxon>Pseudomonadati</taxon>
        <taxon>Pseudomonadota</taxon>
        <taxon>Alphaproteobacteria</taxon>
        <taxon>Sphingomonadales</taxon>
        <taxon>Sphingomonadaceae</taxon>
        <taxon>Sphingorhabdus</taxon>
    </lineage>
</organism>
<keyword evidence="2" id="KW-0813">Transport</keyword>
<keyword evidence="3" id="KW-1003">Cell membrane</keyword>
<gene>
    <name evidence="11" type="ORF">ACFOWX_04830</name>
</gene>
<keyword evidence="4 9" id="KW-0812">Transmembrane</keyword>
<accession>A0ABV8REA2</accession>
<keyword evidence="5 9" id="KW-1133">Transmembrane helix</keyword>
<dbReference type="CDD" id="cd06173">
    <property type="entry name" value="MFS_MefA_like"/>
    <property type="match status" value="1"/>
</dbReference>
<evidence type="ECO:0000256" key="6">
    <source>
        <dbReference type="ARBA" id="ARBA00023136"/>
    </source>
</evidence>
<feature type="transmembrane region" description="Helical" evidence="9">
    <location>
        <begin position="109"/>
        <end position="128"/>
    </location>
</feature>
<dbReference type="RefSeq" id="WP_381421855.1">
    <property type="nucleotide sequence ID" value="NZ_JBHSDH010000013.1"/>
</dbReference>
<dbReference type="PANTHER" id="PTHR23513">
    <property type="entry name" value="INTEGRAL MEMBRANE EFFLUX PROTEIN-RELATED"/>
    <property type="match status" value="1"/>
</dbReference>
<feature type="transmembrane region" description="Helical" evidence="9">
    <location>
        <begin position="177"/>
        <end position="197"/>
    </location>
</feature>
<dbReference type="SUPFAM" id="SSF103473">
    <property type="entry name" value="MFS general substrate transporter"/>
    <property type="match status" value="1"/>
</dbReference>
<feature type="transmembrane region" description="Helical" evidence="9">
    <location>
        <begin position="218"/>
        <end position="241"/>
    </location>
</feature>
<dbReference type="PANTHER" id="PTHR23513:SF9">
    <property type="entry name" value="ENTEROBACTIN EXPORTER ENTS"/>
    <property type="match status" value="1"/>
</dbReference>
<keyword evidence="6 9" id="KW-0472">Membrane</keyword>
<feature type="transmembrane region" description="Helical" evidence="9">
    <location>
        <begin position="371"/>
        <end position="396"/>
    </location>
</feature>
<feature type="transmembrane region" description="Helical" evidence="9">
    <location>
        <begin position="293"/>
        <end position="309"/>
    </location>
</feature>
<dbReference type="InterPro" id="IPR036259">
    <property type="entry name" value="MFS_trans_sf"/>
</dbReference>
<feature type="transmembrane region" description="Helical" evidence="9">
    <location>
        <begin position="51"/>
        <end position="77"/>
    </location>
</feature>
<dbReference type="Pfam" id="PF07690">
    <property type="entry name" value="MFS_1"/>
    <property type="match status" value="1"/>
</dbReference>
<evidence type="ECO:0000256" key="9">
    <source>
        <dbReference type="SAM" id="Phobius"/>
    </source>
</evidence>
<feature type="transmembrane region" description="Helical" evidence="9">
    <location>
        <begin position="315"/>
        <end position="337"/>
    </location>
</feature>
<evidence type="ECO:0000256" key="7">
    <source>
        <dbReference type="ARBA" id="ARBA00038075"/>
    </source>
</evidence>
<evidence type="ECO:0000256" key="3">
    <source>
        <dbReference type="ARBA" id="ARBA00022475"/>
    </source>
</evidence>
<evidence type="ECO:0000313" key="11">
    <source>
        <dbReference type="EMBL" id="MFC4291738.1"/>
    </source>
</evidence>
<feature type="domain" description="Major facilitator superfamily (MFS) profile" evidence="10">
    <location>
        <begin position="1"/>
        <end position="201"/>
    </location>
</feature>
<feature type="transmembrane region" description="Helical" evidence="9">
    <location>
        <begin position="149"/>
        <end position="171"/>
    </location>
</feature>
<sequence>MTDAPHPLTIANFRYLWFSRFASMLSQYAMMLIIGWQAYNLARADMGVAASAGILGLLGLLQFVPLFILTPLVGWVADRLDRRWIARTVLFAQFGIAATLALLTVTGHITLYAIYAISVLLGICRAFIGPAMTALTPNLVPAASLPRAIALSTIAWQVGVIIGPGLAGPLYKVNDALPYIICAGLYALSFTAMMRIGPVARSHIDRSKGPMRQVADGMAYVWTNKLVLGAISLDLMVMFLAGAQAMIPVFAKDILHADETGLSLLAASPAVGAAIVAAWFSYRPLAHNVGNKMLAAMAIFGLGTIGFGLSPLLPLSMLCLALCGAADMFGVFIRSTLIQLYTPDDKRGRVGAVSQMTISASNELGDAFTGALAVFVGPIVAIVAGGTAAIVVTGFWSRLFPELGAAKTFDPPPELQNGDKKA</sequence>
<comment type="caution">
    <text evidence="11">The sequence shown here is derived from an EMBL/GenBank/DDBJ whole genome shotgun (WGS) entry which is preliminary data.</text>
</comment>
<comment type="subcellular location">
    <subcellularLocation>
        <location evidence="1">Cell membrane</location>
        <topology evidence="1">Multi-pass membrane protein</topology>
    </subcellularLocation>
</comment>
<dbReference type="InterPro" id="IPR020846">
    <property type="entry name" value="MFS_dom"/>
</dbReference>